<keyword evidence="2" id="KW-0012">Acyltransferase</keyword>
<dbReference type="Pfam" id="PF19576">
    <property type="entry name" value="Acyltransf_2"/>
    <property type="match status" value="1"/>
</dbReference>
<proteinExistence type="predicted"/>
<keyword evidence="2" id="KW-0808">Transferase</keyword>
<dbReference type="AlphaFoldDB" id="A0A9D9DQL2"/>
<dbReference type="SUPFAM" id="SSF69593">
    <property type="entry name" value="Glycerol-3-phosphate (1)-acyltransferase"/>
    <property type="match status" value="1"/>
</dbReference>
<organism evidence="2 3">
    <name type="scientific">Candidatus Pullibacteroides excrementavium</name>
    <dbReference type="NCBI Taxonomy" id="2840905"/>
    <lineage>
        <taxon>Bacteria</taxon>
        <taxon>Pseudomonadati</taxon>
        <taxon>Bacteroidota</taxon>
        <taxon>Bacteroidia</taxon>
        <taxon>Bacteroidales</taxon>
        <taxon>Candidatus Pullibacteroides</taxon>
    </lineage>
</organism>
<accession>A0A9D9DQL2</accession>
<reference evidence="2" key="1">
    <citation type="submission" date="2020-10" db="EMBL/GenBank/DDBJ databases">
        <authorList>
            <person name="Gilroy R."/>
        </authorList>
    </citation>
    <scope>NUCLEOTIDE SEQUENCE</scope>
    <source>
        <strain evidence="2">2889</strain>
    </source>
</reference>
<reference evidence="2" key="2">
    <citation type="journal article" date="2021" name="PeerJ">
        <title>Extensive microbial diversity within the chicken gut microbiome revealed by metagenomics and culture.</title>
        <authorList>
            <person name="Gilroy R."/>
            <person name="Ravi A."/>
            <person name="Getino M."/>
            <person name="Pursley I."/>
            <person name="Horton D.L."/>
            <person name="Alikhan N.F."/>
            <person name="Baker D."/>
            <person name="Gharbi K."/>
            <person name="Hall N."/>
            <person name="Watson M."/>
            <person name="Adriaenssens E.M."/>
            <person name="Foster-Nyarko E."/>
            <person name="Jarju S."/>
            <person name="Secka A."/>
            <person name="Antonio M."/>
            <person name="Oren A."/>
            <person name="Chaudhuri R.R."/>
            <person name="La Ragione R."/>
            <person name="Hildebrand F."/>
            <person name="Pallen M.J."/>
        </authorList>
    </citation>
    <scope>NUCLEOTIDE SEQUENCE</scope>
    <source>
        <strain evidence="2">2889</strain>
    </source>
</reference>
<feature type="domain" description="Putative acyltransferase ACT14924-like acyltransferase" evidence="1">
    <location>
        <begin position="16"/>
        <end position="274"/>
    </location>
</feature>
<protein>
    <submittedName>
        <fullName evidence="2">Glycerol acyltransferase</fullName>
    </submittedName>
</protein>
<evidence type="ECO:0000313" key="3">
    <source>
        <dbReference type="Proteomes" id="UP000823612"/>
    </source>
</evidence>
<dbReference type="InterPro" id="IPR045746">
    <property type="entry name" value="ACT14924-like_Acyltransf_dom"/>
</dbReference>
<sequence length="283" mass="32167">MLSFTISERTINIEEVIKEKAPELYRKLPGFVFPLMRKLLHEKEVNSFLYKERDKTGIDFATAILEDFGCHVSLKGAENVPAKGKLIFCANHPLGGLDGMAFISQIGKLRKDIVFPVNDMLLALPPLQPVFLPVSKLSKNTSNRRGLEEAFHGDSTLLYFPAGLCSRKQKRGVIADPEWKKTFVTQARNSERDIIPVFISGKNSNTFYNVAKFRTRIGLKANIEQALLVNEMFKLRDQKICLTLGKPIRSQALDKSHTDKEWAALIREHVYRLEKDPAAEFNY</sequence>
<dbReference type="Proteomes" id="UP000823612">
    <property type="component" value="Unassembled WGS sequence"/>
</dbReference>
<gene>
    <name evidence="2" type="ORF">IAB08_01860</name>
</gene>
<comment type="caution">
    <text evidence="2">The sequence shown here is derived from an EMBL/GenBank/DDBJ whole genome shotgun (WGS) entry which is preliminary data.</text>
</comment>
<dbReference type="GO" id="GO:0016746">
    <property type="term" value="F:acyltransferase activity"/>
    <property type="evidence" value="ECO:0007669"/>
    <property type="project" value="UniProtKB-KW"/>
</dbReference>
<dbReference type="EMBL" id="JADIMZ010000027">
    <property type="protein sequence ID" value="MBO8432024.1"/>
    <property type="molecule type" value="Genomic_DNA"/>
</dbReference>
<evidence type="ECO:0000259" key="1">
    <source>
        <dbReference type="Pfam" id="PF19576"/>
    </source>
</evidence>
<evidence type="ECO:0000313" key="2">
    <source>
        <dbReference type="EMBL" id="MBO8432024.1"/>
    </source>
</evidence>
<name>A0A9D9DQL2_9BACT</name>